<accession>A0A061RDU9</accession>
<name>A0A061RDU9_9CHLO</name>
<organism evidence="1">
    <name type="scientific">Tetraselmis sp. GSL018</name>
    <dbReference type="NCBI Taxonomy" id="582737"/>
    <lineage>
        <taxon>Eukaryota</taxon>
        <taxon>Viridiplantae</taxon>
        <taxon>Chlorophyta</taxon>
        <taxon>core chlorophytes</taxon>
        <taxon>Chlorodendrophyceae</taxon>
        <taxon>Chlorodendrales</taxon>
        <taxon>Chlorodendraceae</taxon>
        <taxon>Tetraselmis</taxon>
    </lineage>
</organism>
<evidence type="ECO:0000313" key="1">
    <source>
        <dbReference type="EMBL" id="JAC68860.1"/>
    </source>
</evidence>
<feature type="non-terminal residue" evidence="1">
    <location>
        <position position="1"/>
    </location>
</feature>
<dbReference type="EMBL" id="GBEZ01017475">
    <property type="protein sequence ID" value="JAC68860.1"/>
    <property type="molecule type" value="Transcribed_RNA"/>
</dbReference>
<proteinExistence type="predicted"/>
<dbReference type="AlphaFoldDB" id="A0A061RDU9"/>
<gene>
    <name evidence="1" type="ORF">TSPGSL018_7757</name>
</gene>
<reference evidence="1" key="1">
    <citation type="submission" date="2014-05" db="EMBL/GenBank/DDBJ databases">
        <title>The transcriptome of the halophilic microalga Tetraselmis sp. GSL018 isolated from the Great Salt Lake, Utah.</title>
        <authorList>
            <person name="Jinkerson R.E."/>
            <person name="D'Adamo S."/>
            <person name="Posewitz M.C."/>
        </authorList>
    </citation>
    <scope>NUCLEOTIDE SEQUENCE</scope>
    <source>
        <strain evidence="1">GSL018</strain>
    </source>
</reference>
<protein>
    <submittedName>
        <fullName evidence="1">Uncharacterized protein</fullName>
    </submittedName>
</protein>
<feature type="non-terminal residue" evidence="1">
    <location>
        <position position="91"/>
    </location>
</feature>
<sequence>LLRLVPILGGGVGRRLGVKLHGPVAAINQGLVQRLLALIVELLRDVGVALLGDVLDARIAAKPPHGAHKGERLLLGEPDGAALAGHLDLLH</sequence>